<accession>A0A2A6B2G6</accession>
<dbReference type="Proteomes" id="UP000005239">
    <property type="component" value="Unassembled WGS sequence"/>
</dbReference>
<sequence>SGTPAVIMNARQFIALVLALLYIVTLASAAPSRVLMRFGKRAVAASRFDFHELPVASYGFLPYGAVNPQFEGFEESSVDQ</sequence>
<keyword evidence="2" id="KW-1185">Reference proteome</keyword>
<dbReference type="OrthoDB" id="5779017at2759"/>
<evidence type="ECO:0000313" key="2">
    <source>
        <dbReference type="Proteomes" id="UP000005239"/>
    </source>
</evidence>
<gene>
    <name evidence="1" type="primary">WBGene00278191</name>
</gene>
<reference evidence="2" key="1">
    <citation type="journal article" date="2008" name="Nat. Genet.">
        <title>The Pristionchus pacificus genome provides a unique perspective on nematode lifestyle and parasitism.</title>
        <authorList>
            <person name="Dieterich C."/>
            <person name="Clifton S.W."/>
            <person name="Schuster L.N."/>
            <person name="Chinwalla A."/>
            <person name="Delehaunty K."/>
            <person name="Dinkelacker I."/>
            <person name="Fulton L."/>
            <person name="Fulton R."/>
            <person name="Godfrey J."/>
            <person name="Minx P."/>
            <person name="Mitreva M."/>
            <person name="Roeseler W."/>
            <person name="Tian H."/>
            <person name="Witte H."/>
            <person name="Yang S.P."/>
            <person name="Wilson R.K."/>
            <person name="Sommer R.J."/>
        </authorList>
    </citation>
    <scope>NUCLEOTIDE SEQUENCE [LARGE SCALE GENOMIC DNA]</scope>
    <source>
        <strain evidence="2">PS312</strain>
    </source>
</reference>
<evidence type="ECO:0000313" key="1">
    <source>
        <dbReference type="EnsemblMetazoa" id="PPA39822.1"/>
    </source>
</evidence>
<reference evidence="1" key="2">
    <citation type="submission" date="2022-06" db="UniProtKB">
        <authorList>
            <consortium name="EnsemblMetazoa"/>
        </authorList>
    </citation>
    <scope>IDENTIFICATION</scope>
    <source>
        <strain evidence="1">PS312</strain>
    </source>
</reference>
<accession>A0A8R1YWP0</accession>
<organism evidence="1 2">
    <name type="scientific">Pristionchus pacificus</name>
    <name type="common">Parasitic nematode worm</name>
    <dbReference type="NCBI Taxonomy" id="54126"/>
    <lineage>
        <taxon>Eukaryota</taxon>
        <taxon>Metazoa</taxon>
        <taxon>Ecdysozoa</taxon>
        <taxon>Nematoda</taxon>
        <taxon>Chromadorea</taxon>
        <taxon>Rhabditida</taxon>
        <taxon>Rhabditina</taxon>
        <taxon>Diplogasteromorpha</taxon>
        <taxon>Diplogasteroidea</taxon>
        <taxon>Neodiplogasteridae</taxon>
        <taxon>Pristionchus</taxon>
    </lineage>
</organism>
<dbReference type="EnsemblMetazoa" id="PPA39822.1">
    <property type="protein sequence ID" value="PPA39822.1"/>
    <property type="gene ID" value="WBGene00278191"/>
</dbReference>
<dbReference type="AlphaFoldDB" id="A0A2A6B2G6"/>
<protein>
    <submittedName>
        <fullName evidence="1">Uncharacterized protein</fullName>
    </submittedName>
</protein>
<name>A0A2A6B2G6_PRIPA</name>
<proteinExistence type="predicted"/>